<keyword evidence="3" id="KW-1185">Reference proteome</keyword>
<feature type="compositionally biased region" description="Acidic residues" evidence="1">
    <location>
        <begin position="104"/>
        <end position="115"/>
    </location>
</feature>
<protein>
    <submittedName>
        <fullName evidence="2">Uncharacterized protein</fullName>
    </submittedName>
</protein>
<reference evidence="2" key="1">
    <citation type="journal article" date="2022" name="Int. J. Mol. Sci.">
        <title>Draft Genome of Tanacetum Coccineum: Genomic Comparison of Closely Related Tanacetum-Family Plants.</title>
        <authorList>
            <person name="Yamashiro T."/>
            <person name="Shiraishi A."/>
            <person name="Nakayama K."/>
            <person name="Satake H."/>
        </authorList>
    </citation>
    <scope>NUCLEOTIDE SEQUENCE</scope>
</reference>
<name>A0ABQ5BWE4_9ASTR</name>
<dbReference type="EMBL" id="BQNB010013699">
    <property type="protein sequence ID" value="GJT19215.1"/>
    <property type="molecule type" value="Genomic_DNA"/>
</dbReference>
<feature type="region of interest" description="Disordered" evidence="1">
    <location>
        <begin position="41"/>
        <end position="124"/>
    </location>
</feature>
<sequence>MRDSSAYKTYLVFATGSAIPKKARKFKKHAFPLKNKALVVVEEPVEKPVKKPAARRYDDDDDDDDDQQSDDERTESNDDKSVDLNKRDGEEEVQEDVHTPEDYVPTDDETNDVDEIMISNNIQG</sequence>
<comment type="caution">
    <text evidence="2">The sequence shown here is derived from an EMBL/GenBank/DDBJ whole genome shotgun (WGS) entry which is preliminary data.</text>
</comment>
<reference evidence="2" key="2">
    <citation type="submission" date="2022-01" db="EMBL/GenBank/DDBJ databases">
        <authorList>
            <person name="Yamashiro T."/>
            <person name="Shiraishi A."/>
            <person name="Satake H."/>
            <person name="Nakayama K."/>
        </authorList>
    </citation>
    <scope>NUCLEOTIDE SEQUENCE</scope>
</reference>
<evidence type="ECO:0000313" key="3">
    <source>
        <dbReference type="Proteomes" id="UP001151760"/>
    </source>
</evidence>
<evidence type="ECO:0000256" key="1">
    <source>
        <dbReference type="SAM" id="MobiDB-lite"/>
    </source>
</evidence>
<proteinExistence type="predicted"/>
<feature type="compositionally biased region" description="Acidic residues" evidence="1">
    <location>
        <begin position="59"/>
        <end position="69"/>
    </location>
</feature>
<feature type="compositionally biased region" description="Basic and acidic residues" evidence="1">
    <location>
        <begin position="70"/>
        <end position="101"/>
    </location>
</feature>
<accession>A0ABQ5BWE4</accession>
<gene>
    <name evidence="2" type="ORF">Tco_0877921</name>
</gene>
<dbReference type="Proteomes" id="UP001151760">
    <property type="component" value="Unassembled WGS sequence"/>
</dbReference>
<evidence type="ECO:0000313" key="2">
    <source>
        <dbReference type="EMBL" id="GJT19215.1"/>
    </source>
</evidence>
<organism evidence="2 3">
    <name type="scientific">Tanacetum coccineum</name>
    <dbReference type="NCBI Taxonomy" id="301880"/>
    <lineage>
        <taxon>Eukaryota</taxon>
        <taxon>Viridiplantae</taxon>
        <taxon>Streptophyta</taxon>
        <taxon>Embryophyta</taxon>
        <taxon>Tracheophyta</taxon>
        <taxon>Spermatophyta</taxon>
        <taxon>Magnoliopsida</taxon>
        <taxon>eudicotyledons</taxon>
        <taxon>Gunneridae</taxon>
        <taxon>Pentapetalae</taxon>
        <taxon>asterids</taxon>
        <taxon>campanulids</taxon>
        <taxon>Asterales</taxon>
        <taxon>Asteraceae</taxon>
        <taxon>Asteroideae</taxon>
        <taxon>Anthemideae</taxon>
        <taxon>Anthemidinae</taxon>
        <taxon>Tanacetum</taxon>
    </lineage>
</organism>